<dbReference type="GO" id="GO:0008237">
    <property type="term" value="F:metallopeptidase activity"/>
    <property type="evidence" value="ECO:0007669"/>
    <property type="project" value="UniProtKB-KW"/>
</dbReference>
<accession>A0A545U637</accession>
<dbReference type="AlphaFoldDB" id="A0A545U637"/>
<dbReference type="InterPro" id="IPR008757">
    <property type="entry name" value="Peptidase_M6-like_domain"/>
</dbReference>
<dbReference type="NCBIfam" id="TIGR03296">
    <property type="entry name" value="M6dom_TIGR03296"/>
    <property type="match status" value="1"/>
</dbReference>
<keyword evidence="1" id="KW-0378">Hydrolase</keyword>
<dbReference type="PANTHER" id="PTHR41775">
    <property type="entry name" value="SECRETED PROTEIN-RELATED"/>
    <property type="match status" value="1"/>
</dbReference>
<organism evidence="1 2">
    <name type="scientific">Aliikangiella coralliicola</name>
    <dbReference type="NCBI Taxonomy" id="2592383"/>
    <lineage>
        <taxon>Bacteria</taxon>
        <taxon>Pseudomonadati</taxon>
        <taxon>Pseudomonadota</taxon>
        <taxon>Gammaproteobacteria</taxon>
        <taxon>Oceanospirillales</taxon>
        <taxon>Pleioneaceae</taxon>
        <taxon>Aliikangiella</taxon>
    </lineage>
</organism>
<dbReference type="PANTHER" id="PTHR41775:SF1">
    <property type="entry name" value="PEPTIDASE M6-LIKE DOMAIN-CONTAINING PROTEIN"/>
    <property type="match status" value="1"/>
</dbReference>
<dbReference type="EMBL" id="VIKS01000013">
    <property type="protein sequence ID" value="TQV84945.1"/>
    <property type="molecule type" value="Genomic_DNA"/>
</dbReference>
<name>A0A545U637_9GAMM</name>
<keyword evidence="2" id="KW-1185">Reference proteome</keyword>
<proteinExistence type="predicted"/>
<gene>
    <name evidence="1" type="ORF">FLL46_21365</name>
</gene>
<keyword evidence="1" id="KW-0482">Metalloprotease</keyword>
<evidence type="ECO:0000313" key="2">
    <source>
        <dbReference type="Proteomes" id="UP000315439"/>
    </source>
</evidence>
<dbReference type="GO" id="GO:0006508">
    <property type="term" value="P:proteolysis"/>
    <property type="evidence" value="ECO:0007669"/>
    <property type="project" value="UniProtKB-KW"/>
</dbReference>
<comment type="caution">
    <text evidence="1">The sequence shown here is derived from an EMBL/GenBank/DDBJ whole genome shotgun (WGS) entry which is preliminary data.</text>
</comment>
<protein>
    <submittedName>
        <fullName evidence="1">M6 family metalloprotease domain-containing protein</fullName>
    </submittedName>
</protein>
<keyword evidence="1" id="KW-0645">Protease</keyword>
<dbReference type="Gene3D" id="2.60.120.380">
    <property type="match status" value="2"/>
</dbReference>
<evidence type="ECO:0000313" key="1">
    <source>
        <dbReference type="EMBL" id="TQV84945.1"/>
    </source>
</evidence>
<dbReference type="Proteomes" id="UP000315439">
    <property type="component" value="Unassembled WGS sequence"/>
</dbReference>
<reference evidence="1 2" key="1">
    <citation type="submission" date="2019-07" db="EMBL/GenBank/DDBJ databases">
        <title>Draft genome for Aliikangiella sp. M105.</title>
        <authorList>
            <person name="Wang G."/>
        </authorList>
    </citation>
    <scope>NUCLEOTIDE SEQUENCE [LARGE SCALE GENOMIC DNA]</scope>
    <source>
        <strain evidence="1 2">M105</strain>
    </source>
</reference>
<dbReference type="OrthoDB" id="9790784at2"/>
<sequence length="864" mass="95997">MLTASLNRQLSAQSLIQNLFDSEMRTALHPVFKMRVGLVMKKIFKPLLTGVALSMLSTSVFADYVKNQATEVNLPDGSSITVYITGDEYYKEVRSGDGRLLTLGDDGYVYYAQLNADGTDLEPSTLKFQKVQSASVNRMPIVNLPESVIKAKRAAAIAENQMDKPVANRAASVTADDHLLGDVVGATVIVDFSDDPAAFSKDQVEDLLNGQNYSEFGNQGSVNEYFKDISGNKLNYTNLVTHYYRAAHPKSVYNDPRSGVGRRDLVKEVIDFLMSSGVDTSRLSVDKDGRVHSLNIFYAGYPNTPWSKGLWPHRGWYNYEKDGVKFSNYQMTSMNRSLSIGVFAHENGHMLADWPDLYDYGHDSSGTGSYDLMSDSGGTSPMPPNPYFRWLAGWETLIELNPAVDAGAPVGLLSATAHSNTSYVYSNPDNTNEFFFLENIHRSGRYMRTPDEGLMIWHVDKFGNNSSQDGTPYNHYMVSVEQADGRKDLENHRNYGDQNDLFDEGVEYQFNDISRAAGVWWDRSVSNININTVSKPGETITFRSEGVGVVDMNNINMGETLYPVNAITSTPKYYRLELPDDTFSFTVETFGGAGNVDLYVRKGELPTATESDCISKGETNEESCELRTSIFDYVKTYYIMAVGSPVAANFNLKVTSKTGEIVEIYSGVPVENLNGEAGSEKYFKLTRPFGLPFYNWYTFMETTTETGEIKTQIKNNDIPSDDNFDCEYTSLSTEPCITSSSNDYLRLVGVSDYTGGTLSARQISTLRLFGSFDYDADVSANEEHLYNYWVAKGYEATIDLSAASGDAQLFVRKSLPVVGEEYDCVVSTNDGNTCPMVGGNHEILLRTNTDVSGLRIELIESEID</sequence>